<protein>
    <submittedName>
        <fullName evidence="1">Septum formation inhibitor</fullName>
    </submittedName>
</protein>
<evidence type="ECO:0000313" key="1">
    <source>
        <dbReference type="EMBL" id="GAE49649.1"/>
    </source>
</evidence>
<organism evidence="1 2">
    <name type="scientific">Xanthomonas arboricola pv. pruni str. MAFF 311562</name>
    <dbReference type="NCBI Taxonomy" id="1414836"/>
    <lineage>
        <taxon>Bacteria</taxon>
        <taxon>Pseudomonadati</taxon>
        <taxon>Pseudomonadota</taxon>
        <taxon>Gammaproteobacteria</taxon>
        <taxon>Lysobacterales</taxon>
        <taxon>Lysobacteraceae</taxon>
        <taxon>Xanthomonas</taxon>
    </lineage>
</organism>
<proteinExistence type="predicted"/>
<comment type="caution">
    <text evidence="1">The sequence shown here is derived from an EMBL/GenBank/DDBJ whole genome shotgun (WGS) entry which is preliminary data.</text>
</comment>
<evidence type="ECO:0000313" key="2">
    <source>
        <dbReference type="Proteomes" id="UP000019143"/>
    </source>
</evidence>
<dbReference type="EMBL" id="BAVB01000223">
    <property type="protein sequence ID" value="GAE49649.1"/>
    <property type="molecule type" value="Genomic_DNA"/>
</dbReference>
<reference evidence="1 2" key="1">
    <citation type="submission" date="2014-01" db="EMBL/GenBank/DDBJ databases">
        <title>Genome sequence and analysis of Xanthomonas arboricola pv. pruni.</title>
        <authorList>
            <person name="Fujikawa T."/>
            <person name="Nakazono-Nagaoka E."/>
        </authorList>
    </citation>
    <scope>NUCLEOTIDE SEQUENCE [LARGE SCALE GENOMIC DNA]</scope>
    <source>
        <strain evidence="2">MAFF 311562</strain>
    </source>
</reference>
<gene>
    <name evidence="1" type="primary">minC_2</name>
    <name evidence="1" type="ORF">XPU_1181</name>
</gene>
<dbReference type="AlphaFoldDB" id="W4S166"/>
<sequence>MASVNVDFEQAGELKIGQVGIANLRVRTLDVPRLVREMRERVTRARSCSDARR</sequence>
<dbReference type="Proteomes" id="UP000019143">
    <property type="component" value="Unassembled WGS sequence"/>
</dbReference>
<name>W4S166_9XANT</name>
<accession>W4S166</accession>